<dbReference type="Gene3D" id="1.10.8.430">
    <property type="entry name" value="Helical domain of apoptotic protease-activating factors"/>
    <property type="match status" value="1"/>
</dbReference>
<organism evidence="2 3">
    <name type="scientific">Rhodamnia argentea</name>
    <dbReference type="NCBI Taxonomy" id="178133"/>
    <lineage>
        <taxon>Eukaryota</taxon>
        <taxon>Viridiplantae</taxon>
        <taxon>Streptophyta</taxon>
        <taxon>Embryophyta</taxon>
        <taxon>Tracheophyta</taxon>
        <taxon>Spermatophyta</taxon>
        <taxon>Magnoliopsida</taxon>
        <taxon>eudicotyledons</taxon>
        <taxon>Gunneridae</taxon>
        <taxon>Pentapetalae</taxon>
        <taxon>rosids</taxon>
        <taxon>malvids</taxon>
        <taxon>Myrtales</taxon>
        <taxon>Myrtaceae</taxon>
        <taxon>Myrtoideae</taxon>
        <taxon>Myrteae</taxon>
        <taxon>Australasian group</taxon>
        <taxon>Rhodamnia</taxon>
    </lineage>
</organism>
<evidence type="ECO:0000313" key="3">
    <source>
        <dbReference type="RefSeq" id="XP_048133739.1"/>
    </source>
</evidence>
<proteinExistence type="predicted"/>
<protein>
    <submittedName>
        <fullName evidence="3">Disease resistance protein RPV1-like</fullName>
    </submittedName>
</protein>
<accession>A0ABM3HAW8</accession>
<evidence type="ECO:0000259" key="1">
    <source>
        <dbReference type="PROSITE" id="PS50104"/>
    </source>
</evidence>
<dbReference type="PRINTS" id="PR00364">
    <property type="entry name" value="DISEASERSIST"/>
</dbReference>
<dbReference type="InterPro" id="IPR000157">
    <property type="entry name" value="TIR_dom"/>
</dbReference>
<dbReference type="InterPro" id="IPR044974">
    <property type="entry name" value="Disease_R_plants"/>
</dbReference>
<dbReference type="Pfam" id="PF00560">
    <property type="entry name" value="LRR_1"/>
    <property type="match status" value="1"/>
</dbReference>
<dbReference type="PANTHER" id="PTHR11017:SF570">
    <property type="entry name" value="DISEASE RESISTANCE PROTEIN (TIR-NBS CLASS)-RELATED"/>
    <property type="match status" value="1"/>
</dbReference>
<dbReference type="InterPro" id="IPR027417">
    <property type="entry name" value="P-loop_NTPase"/>
</dbReference>
<dbReference type="RefSeq" id="XP_048133739.1">
    <property type="nucleotide sequence ID" value="XM_048277782.1"/>
</dbReference>
<evidence type="ECO:0000313" key="2">
    <source>
        <dbReference type="Proteomes" id="UP000827889"/>
    </source>
</evidence>
<reference evidence="3" key="2">
    <citation type="submission" date="2025-08" db="UniProtKB">
        <authorList>
            <consortium name="RefSeq"/>
        </authorList>
    </citation>
    <scope>IDENTIFICATION</scope>
    <source>
        <tissue evidence="3">Leaf</tissue>
    </source>
</reference>
<dbReference type="SMART" id="SM00255">
    <property type="entry name" value="TIR"/>
    <property type="match status" value="1"/>
</dbReference>
<dbReference type="InterPro" id="IPR001611">
    <property type="entry name" value="Leu-rich_rpt"/>
</dbReference>
<keyword evidence="2" id="KW-1185">Reference proteome</keyword>
<dbReference type="PANTHER" id="PTHR11017">
    <property type="entry name" value="LEUCINE-RICH REPEAT-CONTAINING PROTEIN"/>
    <property type="match status" value="1"/>
</dbReference>
<sequence>MCFPSAIRASRPAARCILNCVCTNSGGVVVFFVVLDRVWSADSVAGAEVDMRVESQILGEKLGAESVRAKKRWIFPLSKRTSSLDCEVFLSCADARKGFADRLYGRLVGVGIRVFRDHAGEKLRPEVLKAIKNGKILIPIISENYASSKSCLDQLVHMMERQKHSGRRLVFPIFYKVKAADVRKRRGSFGEAFRCYRRSFDGKVVAEWNKALEEVSKLTTGWESERVADGREEELVKLVAKQVSQELKRQYLVGIDSRVDEVMQLIDERSSATVIVGIYGRVGIGKTTLVKAIDKKLSGSSYWRSFIADIRESCNRNAKKALIILDDVDNTKQLNDLVGMSHLLAPGSRIFFTTRNESVLGWAKVDRKYELKELNEEQRLILFSRHAFRRDSPPNEFSALARRVVSITGGLPLALKGVGSFLCRKPAKVWEETIRKMENIPYRKVQERLLSDVNLTGDFRSLFSELRWLKRGNCPSEFEATKLQAERLVILDLSGSKISDNWRGWPSLKMARELKVLNLTGCRSLKSTSYLSAFKRLEILILRDCSELKGIHPCIGDMKNLVSLDLRGCSRLTELPPEMAKLGRLEELHLDGTGIREIPSFMRSLKKLKTRSAS</sequence>
<dbReference type="Gene3D" id="3.40.50.10140">
    <property type="entry name" value="Toll/interleukin-1 receptor homology (TIR) domain"/>
    <property type="match status" value="1"/>
</dbReference>
<dbReference type="InterPro" id="IPR042197">
    <property type="entry name" value="Apaf_helical"/>
</dbReference>
<feature type="domain" description="TIR" evidence="1">
    <location>
        <begin position="82"/>
        <end position="247"/>
    </location>
</feature>
<dbReference type="Pfam" id="PF00931">
    <property type="entry name" value="NB-ARC"/>
    <property type="match status" value="1"/>
</dbReference>
<dbReference type="GeneID" id="125314757"/>
<dbReference type="InterPro" id="IPR032675">
    <property type="entry name" value="LRR_dom_sf"/>
</dbReference>
<dbReference type="Gene3D" id="3.40.50.300">
    <property type="entry name" value="P-loop containing nucleotide triphosphate hydrolases"/>
    <property type="match status" value="1"/>
</dbReference>
<reference evidence="2" key="1">
    <citation type="submission" date="2025-05" db="UniProtKB">
        <authorList>
            <consortium name="RefSeq"/>
        </authorList>
    </citation>
    <scope>NUCLEOTIDE SEQUENCE [LARGE SCALE GENOMIC DNA]</scope>
</reference>
<dbReference type="SUPFAM" id="SSF52200">
    <property type="entry name" value="Toll/Interleukin receptor TIR domain"/>
    <property type="match status" value="1"/>
</dbReference>
<gene>
    <name evidence="3" type="primary">LOC125314757</name>
</gene>
<dbReference type="Proteomes" id="UP000827889">
    <property type="component" value="Chromosome 1"/>
</dbReference>
<dbReference type="SUPFAM" id="SSF52058">
    <property type="entry name" value="L domain-like"/>
    <property type="match status" value="1"/>
</dbReference>
<dbReference type="InterPro" id="IPR035897">
    <property type="entry name" value="Toll_tir_struct_dom_sf"/>
</dbReference>
<dbReference type="SUPFAM" id="SSF52540">
    <property type="entry name" value="P-loop containing nucleoside triphosphate hydrolases"/>
    <property type="match status" value="1"/>
</dbReference>
<dbReference type="Pfam" id="PF01582">
    <property type="entry name" value="TIR"/>
    <property type="match status" value="1"/>
</dbReference>
<dbReference type="InterPro" id="IPR002182">
    <property type="entry name" value="NB-ARC"/>
</dbReference>
<name>A0ABM3HAW8_9MYRT</name>
<dbReference type="PROSITE" id="PS50104">
    <property type="entry name" value="TIR"/>
    <property type="match status" value="1"/>
</dbReference>
<dbReference type="Gene3D" id="3.80.10.10">
    <property type="entry name" value="Ribonuclease Inhibitor"/>
    <property type="match status" value="1"/>
</dbReference>